<keyword evidence="3" id="KW-0158">Chromosome</keyword>
<evidence type="ECO:0000256" key="1">
    <source>
        <dbReference type="ARBA" id="ARBA00004123"/>
    </source>
</evidence>
<keyword evidence="12" id="KW-1185">Reference proteome</keyword>
<dbReference type="Pfam" id="PF21549">
    <property type="entry name" value="PRDM2_PR"/>
    <property type="match status" value="1"/>
</dbReference>
<dbReference type="SUPFAM" id="SSF82199">
    <property type="entry name" value="SET domain"/>
    <property type="match status" value="1"/>
</dbReference>
<keyword evidence="7" id="KW-0156">Chromatin regulator</keyword>
<evidence type="ECO:0000256" key="8">
    <source>
        <dbReference type="ARBA" id="ARBA00023242"/>
    </source>
</evidence>
<dbReference type="PANTHER" id="PTHR14112:SF1">
    <property type="entry name" value="KRAB-RELATED DOMAIN-CONTAINING PROTEIN"/>
    <property type="match status" value="1"/>
</dbReference>
<reference evidence="11" key="2">
    <citation type="submission" date="2025-09" db="UniProtKB">
        <authorList>
            <consortium name="Ensembl"/>
        </authorList>
    </citation>
    <scope>IDENTIFICATION</scope>
</reference>
<dbReference type="InterPro" id="IPR046341">
    <property type="entry name" value="SET_dom_sf"/>
</dbReference>
<reference evidence="11" key="1">
    <citation type="submission" date="2025-08" db="UniProtKB">
        <authorList>
            <consortium name="Ensembl"/>
        </authorList>
    </citation>
    <scope>IDENTIFICATION</scope>
</reference>
<proteinExistence type="predicted"/>
<evidence type="ECO:0000313" key="11">
    <source>
        <dbReference type="Ensembl" id="ENSPTXP00000027731.1"/>
    </source>
</evidence>
<dbReference type="GO" id="GO:0005634">
    <property type="term" value="C:nucleus"/>
    <property type="evidence" value="ECO:0007669"/>
    <property type="project" value="UniProtKB-SubCell"/>
</dbReference>
<dbReference type="GO" id="GO:0005694">
    <property type="term" value="C:chromosome"/>
    <property type="evidence" value="ECO:0007669"/>
    <property type="project" value="UniProtKB-SubCell"/>
</dbReference>
<comment type="subcellular location">
    <subcellularLocation>
        <location evidence="2">Chromosome</location>
    </subcellularLocation>
    <subcellularLocation>
        <location evidence="1">Nucleus</location>
    </subcellularLocation>
</comment>
<dbReference type="GeneTree" id="ENSGT00940000158211"/>
<dbReference type="AlphaFoldDB" id="A0A670ZXR8"/>
<dbReference type="Ensembl" id="ENSPTXT00000028577.1">
    <property type="protein sequence ID" value="ENSPTXP00000027731.1"/>
    <property type="gene ID" value="ENSPTXG00000019091.1"/>
</dbReference>
<dbReference type="Proteomes" id="UP000472273">
    <property type="component" value="Unplaced"/>
</dbReference>
<evidence type="ECO:0000256" key="7">
    <source>
        <dbReference type="ARBA" id="ARBA00022853"/>
    </source>
</evidence>
<dbReference type="PROSITE" id="PS50806">
    <property type="entry name" value="KRAB_RELATED"/>
    <property type="match status" value="1"/>
</dbReference>
<evidence type="ECO:0000256" key="4">
    <source>
        <dbReference type="ARBA" id="ARBA00022603"/>
    </source>
</evidence>
<dbReference type="CDD" id="cd19193">
    <property type="entry name" value="PR-SET_PRDM7_9"/>
    <property type="match status" value="1"/>
</dbReference>
<feature type="domain" description="KRAB-related" evidence="10">
    <location>
        <begin position="31"/>
        <end position="94"/>
    </location>
</feature>
<dbReference type="GO" id="GO:0032259">
    <property type="term" value="P:methylation"/>
    <property type="evidence" value="ECO:0007669"/>
    <property type="project" value="UniProtKB-KW"/>
</dbReference>
<dbReference type="GO" id="GO:0042800">
    <property type="term" value="F:histone H3K4 methyltransferase activity"/>
    <property type="evidence" value="ECO:0007669"/>
    <property type="project" value="Ensembl"/>
</dbReference>
<dbReference type="InterPro" id="IPR036051">
    <property type="entry name" value="KRAB_dom_sf"/>
</dbReference>
<evidence type="ECO:0000259" key="10">
    <source>
        <dbReference type="PROSITE" id="PS50806"/>
    </source>
</evidence>
<dbReference type="PROSITE" id="PS50280">
    <property type="entry name" value="SET"/>
    <property type="match status" value="1"/>
</dbReference>
<name>A0A670ZXR8_PSETE</name>
<evidence type="ECO:0000256" key="6">
    <source>
        <dbReference type="ARBA" id="ARBA00022691"/>
    </source>
</evidence>
<dbReference type="Gene3D" id="2.170.270.10">
    <property type="entry name" value="SET domain"/>
    <property type="match status" value="1"/>
</dbReference>
<evidence type="ECO:0000313" key="12">
    <source>
        <dbReference type="Proteomes" id="UP000472273"/>
    </source>
</evidence>
<sequence length="374" mass="43879">LYTVHFYCLLPEGNYFQIEHIGCRLLEKNPCLHGLFKELSVYFSKEQWAEMGEWEKLRYKNMKHNYDFMIQLGLPTPKPAFMYYARQPLKTANESSESDEEWTPTLIGMLSMIQHDTTKISKTKKTEFNKGSFVRFSLHIHLSLFTFLVCEYCLTFFVDECSVHGPPLFIRDTAAELGLANRATCTLPSGFRIGLSSIPRAGFGVWNERETLTPGIHFGPYEGTRTEEEAAANSGYSWLITREQNCYSYIDGKNETNSNWMRYVNCARNEEEQNLVAFQYHGEIYYRTCKEIKPHSELLVWYGEEYGKELGIKWGSKWKSLNGGEIYITFVWPYTLPFFCEFFFYYKYNVSIFSDLIRFRNCALDMLVHQQNKN</sequence>
<evidence type="ECO:0000259" key="9">
    <source>
        <dbReference type="PROSITE" id="PS50280"/>
    </source>
</evidence>
<keyword evidence="5" id="KW-0808">Transferase</keyword>
<dbReference type="InterPro" id="IPR003655">
    <property type="entry name" value="aKRAB"/>
</dbReference>
<evidence type="ECO:0000256" key="5">
    <source>
        <dbReference type="ARBA" id="ARBA00022679"/>
    </source>
</evidence>
<dbReference type="SUPFAM" id="SSF109640">
    <property type="entry name" value="KRAB domain (Kruppel-associated box)"/>
    <property type="match status" value="1"/>
</dbReference>
<organism evidence="11 12">
    <name type="scientific">Pseudonaja textilis</name>
    <name type="common">Eastern brown snake</name>
    <dbReference type="NCBI Taxonomy" id="8673"/>
    <lineage>
        <taxon>Eukaryota</taxon>
        <taxon>Metazoa</taxon>
        <taxon>Chordata</taxon>
        <taxon>Craniata</taxon>
        <taxon>Vertebrata</taxon>
        <taxon>Euteleostomi</taxon>
        <taxon>Lepidosauria</taxon>
        <taxon>Squamata</taxon>
        <taxon>Bifurcata</taxon>
        <taxon>Unidentata</taxon>
        <taxon>Episquamata</taxon>
        <taxon>Toxicofera</taxon>
        <taxon>Serpentes</taxon>
        <taxon>Colubroidea</taxon>
        <taxon>Elapidae</taxon>
        <taxon>Hydrophiinae</taxon>
        <taxon>Pseudonaja</taxon>
    </lineage>
</organism>
<dbReference type="GO" id="GO:0006355">
    <property type="term" value="P:regulation of DNA-templated transcription"/>
    <property type="evidence" value="ECO:0007669"/>
    <property type="project" value="InterPro"/>
</dbReference>
<dbReference type="InterPro" id="IPR001214">
    <property type="entry name" value="SET_dom"/>
</dbReference>
<feature type="domain" description="SET" evidence="9">
    <location>
        <begin position="191"/>
        <end position="303"/>
    </location>
</feature>
<gene>
    <name evidence="11" type="primary">PRDM7</name>
</gene>
<evidence type="ECO:0000256" key="2">
    <source>
        <dbReference type="ARBA" id="ARBA00004286"/>
    </source>
</evidence>
<evidence type="ECO:0000256" key="3">
    <source>
        <dbReference type="ARBA" id="ARBA00022454"/>
    </source>
</evidence>
<dbReference type="PANTHER" id="PTHR14112">
    <property type="entry name" value="SYNOVIAL SARCOMA, X MEMBER"/>
    <property type="match status" value="1"/>
</dbReference>
<accession>A0A670ZXR8</accession>
<dbReference type="InterPro" id="IPR044417">
    <property type="entry name" value="PRDM7_9_PR-SET"/>
</dbReference>
<dbReference type="FunFam" id="2.170.270.10:FF:000031">
    <property type="entry name" value="probable histone-lysine N-methyltransferase PRDM7"/>
    <property type="match status" value="1"/>
</dbReference>
<keyword evidence="4" id="KW-0489">Methyltransferase</keyword>
<keyword evidence="6" id="KW-0949">S-adenosyl-L-methionine</keyword>
<protein>
    <submittedName>
        <fullName evidence="11">PR/SET domain 7</fullName>
    </submittedName>
</protein>
<keyword evidence="8" id="KW-0539">Nucleus</keyword>